<name>M1DNT8_SOLTU</name>
<dbReference type="Proteomes" id="UP000011115">
    <property type="component" value="Unassembled WGS sequence"/>
</dbReference>
<dbReference type="AlphaFoldDB" id="M1DNT8"/>
<dbReference type="PaxDb" id="4113-PGSC0003DMT400091975"/>
<dbReference type="HOGENOM" id="CLU_1819276_0_0_1"/>
<sequence length="142" mass="15960">MEAPLEVVRDKKTGDVLFYKRSHPPFKTVSLSIDSPNNSSIDVLPSKNEHVIASNFRNAAAAEQVSLNFGDNYGFEQNYLLLEEKLSSANSRNQEQSKILGELAIAIATPEILEDIRSLSQDVYKLSSTEDMLNQFEQQSFF</sequence>
<dbReference type="InParanoid" id="M1DNT8"/>
<evidence type="ECO:0000313" key="1">
    <source>
        <dbReference type="EnsemblPlants" id="PGSC0003DMT400091975"/>
    </source>
</evidence>
<dbReference type="OMA" id="HVMASNF"/>
<reference evidence="1" key="2">
    <citation type="submission" date="2015-06" db="UniProtKB">
        <authorList>
            <consortium name="EnsemblPlants"/>
        </authorList>
    </citation>
    <scope>IDENTIFICATION</scope>
    <source>
        <strain evidence="1">DM1-3 516 R44</strain>
    </source>
</reference>
<keyword evidence="2" id="KW-1185">Reference proteome</keyword>
<proteinExistence type="predicted"/>
<dbReference type="EnsemblPlants" id="PGSC0003DMT400091975">
    <property type="protein sequence ID" value="PGSC0003DMT400091975"/>
    <property type="gene ID" value="PGSC0003DMG400041546"/>
</dbReference>
<accession>M1DNT8</accession>
<dbReference type="Gramene" id="PGSC0003DMT400091975">
    <property type="protein sequence ID" value="PGSC0003DMT400091975"/>
    <property type="gene ID" value="PGSC0003DMG400041546"/>
</dbReference>
<reference evidence="2" key="1">
    <citation type="journal article" date="2011" name="Nature">
        <title>Genome sequence and analysis of the tuber crop potato.</title>
        <authorList>
            <consortium name="The Potato Genome Sequencing Consortium"/>
        </authorList>
    </citation>
    <scope>NUCLEOTIDE SEQUENCE [LARGE SCALE GENOMIC DNA]</scope>
    <source>
        <strain evidence="2">cv. DM1-3 516 R44</strain>
    </source>
</reference>
<protein>
    <submittedName>
        <fullName evidence="1">Uncharacterized protein</fullName>
    </submittedName>
</protein>
<organism evidence="1 2">
    <name type="scientific">Solanum tuberosum</name>
    <name type="common">Potato</name>
    <dbReference type="NCBI Taxonomy" id="4113"/>
    <lineage>
        <taxon>Eukaryota</taxon>
        <taxon>Viridiplantae</taxon>
        <taxon>Streptophyta</taxon>
        <taxon>Embryophyta</taxon>
        <taxon>Tracheophyta</taxon>
        <taxon>Spermatophyta</taxon>
        <taxon>Magnoliopsida</taxon>
        <taxon>eudicotyledons</taxon>
        <taxon>Gunneridae</taxon>
        <taxon>Pentapetalae</taxon>
        <taxon>asterids</taxon>
        <taxon>lamiids</taxon>
        <taxon>Solanales</taxon>
        <taxon>Solanaceae</taxon>
        <taxon>Solanoideae</taxon>
        <taxon>Solaneae</taxon>
        <taxon>Solanum</taxon>
    </lineage>
</organism>
<evidence type="ECO:0000313" key="2">
    <source>
        <dbReference type="Proteomes" id="UP000011115"/>
    </source>
</evidence>